<evidence type="ECO:0000313" key="2">
    <source>
        <dbReference type="Proteomes" id="UP000467700"/>
    </source>
</evidence>
<keyword evidence="2" id="KW-1185">Reference proteome</keyword>
<name>A0A8S0X8M1_CYCAE</name>
<proteinExistence type="predicted"/>
<dbReference type="AlphaFoldDB" id="A0A8S0X8M1"/>
<reference evidence="1 2" key="1">
    <citation type="submission" date="2020-01" db="EMBL/GenBank/DDBJ databases">
        <authorList>
            <person name="Gupta K D."/>
        </authorList>
    </citation>
    <scope>NUCLEOTIDE SEQUENCE [LARGE SCALE GENOMIC DNA]</scope>
</reference>
<evidence type="ECO:0000313" key="1">
    <source>
        <dbReference type="EMBL" id="CAA7270512.1"/>
    </source>
</evidence>
<sequence>MSLDHQRSLVFGYENQTNAVRASLSIFGRLPAGSCKTPPTCGVIFKELFLEIATSRTRNALWTWNGKKSVTRKLDRVCKTCRRTAKEHRTEDRKALWDSLPRMYDFICSWDKFRQREEQVLSNIGAFIEAANSISTYPSKDSPAGDLWMYGDGKD</sequence>
<comment type="caution">
    <text evidence="1">The sequence shown here is derived from an EMBL/GenBank/DDBJ whole genome shotgun (WGS) entry which is preliminary data.</text>
</comment>
<dbReference type="Proteomes" id="UP000467700">
    <property type="component" value="Unassembled WGS sequence"/>
</dbReference>
<organism evidence="1 2">
    <name type="scientific">Cyclocybe aegerita</name>
    <name type="common">Black poplar mushroom</name>
    <name type="synonym">Agrocybe aegerita</name>
    <dbReference type="NCBI Taxonomy" id="1973307"/>
    <lineage>
        <taxon>Eukaryota</taxon>
        <taxon>Fungi</taxon>
        <taxon>Dikarya</taxon>
        <taxon>Basidiomycota</taxon>
        <taxon>Agaricomycotina</taxon>
        <taxon>Agaricomycetes</taxon>
        <taxon>Agaricomycetidae</taxon>
        <taxon>Agaricales</taxon>
        <taxon>Agaricineae</taxon>
        <taxon>Bolbitiaceae</taxon>
        <taxon>Cyclocybe</taxon>
    </lineage>
</organism>
<accession>A0A8S0X8M1</accession>
<gene>
    <name evidence="1" type="ORF">AAE3_LOCUS12815</name>
</gene>
<dbReference type="EMBL" id="CACVBS010000090">
    <property type="protein sequence ID" value="CAA7270512.1"/>
    <property type="molecule type" value="Genomic_DNA"/>
</dbReference>
<protein>
    <submittedName>
        <fullName evidence="1">Uncharacterized protein</fullName>
    </submittedName>
</protein>